<dbReference type="EMBL" id="SDPN01000002">
    <property type="protein sequence ID" value="RXZ73062.1"/>
    <property type="molecule type" value="Genomic_DNA"/>
</dbReference>
<sequence length="1195" mass="124186">MQWWRNGRGNGGRPMGVVAVVISAFLGAGLAIAPVHVQAASAAPGTVTLPAAKPTPAEPTPPLLTPEDGAFLEGIVTVAATPVVVDEDVTSLTLDGAAVDATPTVGVSHLRFDVGTNSTEARYGNHVLVNGDHRIDLGDHVNERVDLEIPNEHLVQGENSIEVVTGTIETSCGINHDDFVLSNIGLELLGEVADGEENEYSYAFGDGSCGSNTSLRLSATLSFFILGDPQGTTGLTADLDTTTVANGSHMIVATTASGATASSTVTVNNAPGGAPLVTPADGTIVKGVQTIFATQPAALDAGVASLAVDGAATPSVATLGAGDATLSFDVGSNALEARYRNHLLVNGMRFDIGDAVNERTHVVFPNEWLQPGTNTIRLVTGGVDAACGVNRDDFAVSALALAPAAGTAAGVGLKSSYSMGDGNCGSSATALREVALQFTVDAASQSLRADLDTSALADGEHTIAAASVSGEVATRTLVTDNSGPAVVSSVPSAGSTITQAVALDVRLEDFSGVLSGPDVTLDGAPVTLADLIGPGLSAGEHALAVTAADGIGNGVTHEIVFTSAGIPDAPAELAPASGTEGVDDAVTLEAKVAEPDGGDVTATFSQAEILTPNQVWQGTSPEVPTTLQVEGEQKIAGPDTLLPGDGLTLDTESTRDIAWQRFDVMVQGHVDAPVLRWVGTIDPDRLASLRAWNLTTSTWDVLASARGAAEGDTVLTAGVDDRYLDGRQVHAMVTGEDPFADDLEVGDPNGFADPGSYDFSIAHFTDTQYISEGAVEQETAAERAIWESAYAGIVDWIAGNAEQRKIAYVAHTGDVIENNIRVPATEAMQQQVVGEFEVSSRQQAVLDAAGVPNGVVAGNHDNQSGTENGPGAIFNQYYGPDRYAAAAAGWEQAEYGGPWREGDNQNHYDLFSAGGLEFVVVGLSYGVTREEAEWADGVFTQFSERNAILLTHDYLQPSTLPDGRDAPLSGADGSMLYNTIVKDNPNVFLILAGHHHGVGTNVKPDVGEVGHGVVELLADYQFYTVSADRLGLTEIGGYQPDDQLQFGASFLRLLQIDVDRGIMNVDTYSPLLEEFGATEYDDRHRYDGTEDDMVLPIDLTSRVTSLHTDSVALYVPTQVVGESTVASGEVASVEWTGLKPATAYAWIVTARSAGGGESTSEPAVFITADAAGKSGTWDESSPLFPYFRQGEPEAG</sequence>
<dbReference type="Proteomes" id="UP000293865">
    <property type="component" value="Unassembled WGS sequence"/>
</dbReference>
<dbReference type="AlphaFoldDB" id="A0A4Q2L918"/>
<dbReference type="PANTHER" id="PTHR43143">
    <property type="entry name" value="METALLOPHOSPHOESTERASE, CALCINEURIN SUPERFAMILY"/>
    <property type="match status" value="1"/>
</dbReference>
<accession>A0A4Q2L918</accession>
<dbReference type="SUPFAM" id="SSF56300">
    <property type="entry name" value="Metallo-dependent phosphatases"/>
    <property type="match status" value="1"/>
</dbReference>
<evidence type="ECO:0000313" key="1">
    <source>
        <dbReference type="EMBL" id="RXZ73062.1"/>
    </source>
</evidence>
<reference evidence="1 2" key="1">
    <citation type="submission" date="2019-01" db="EMBL/GenBank/DDBJ databases">
        <title>Agromyces.</title>
        <authorList>
            <person name="Li J."/>
        </authorList>
    </citation>
    <scope>NUCLEOTIDE SEQUENCE [LARGE SCALE GENOMIC DNA]</scope>
    <source>
        <strain evidence="1 2">DSM 15934</strain>
    </source>
</reference>
<dbReference type="PANTHER" id="PTHR43143:SF5">
    <property type="entry name" value="SECRETED PROTEIN"/>
    <property type="match status" value="1"/>
</dbReference>
<name>A0A4Q2L918_9MICO</name>
<gene>
    <name evidence="1" type="ORF">ESP51_02265</name>
</gene>
<dbReference type="OrthoDB" id="9772095at2"/>
<comment type="caution">
    <text evidence="1">The sequence shown here is derived from an EMBL/GenBank/DDBJ whole genome shotgun (WGS) entry which is preliminary data.</text>
</comment>
<dbReference type="Gene3D" id="3.60.21.10">
    <property type="match status" value="1"/>
</dbReference>
<keyword evidence="2" id="KW-1185">Reference proteome</keyword>
<dbReference type="InterPro" id="IPR051918">
    <property type="entry name" value="STPP_CPPED1"/>
</dbReference>
<dbReference type="InterPro" id="IPR029052">
    <property type="entry name" value="Metallo-depent_PP-like"/>
</dbReference>
<proteinExistence type="predicted"/>
<organism evidence="1 2">
    <name type="scientific">Agromyces albus</name>
    <dbReference type="NCBI Taxonomy" id="205332"/>
    <lineage>
        <taxon>Bacteria</taxon>
        <taxon>Bacillati</taxon>
        <taxon>Actinomycetota</taxon>
        <taxon>Actinomycetes</taxon>
        <taxon>Micrococcales</taxon>
        <taxon>Microbacteriaceae</taxon>
        <taxon>Agromyces</taxon>
    </lineage>
</organism>
<dbReference type="RefSeq" id="WP_129519249.1">
    <property type="nucleotide sequence ID" value="NZ_SDPN01000002.1"/>
</dbReference>
<protein>
    <submittedName>
        <fullName evidence="1">Uncharacterized protein</fullName>
    </submittedName>
</protein>
<evidence type="ECO:0000313" key="2">
    <source>
        <dbReference type="Proteomes" id="UP000293865"/>
    </source>
</evidence>